<dbReference type="Proteomes" id="UP000524404">
    <property type="component" value="Unassembled WGS sequence"/>
</dbReference>
<sequence length="110" mass="12370">MNFDVIPLSAFQKQAKRLIKKFPSLKQELLDLIESLKKNPQQGTSLGDDCYKIRLSIASKNKGKSGGARVITCVLIAETEVFLLSIYDKSERSSLNDKEIKDLVKLIKDN</sequence>
<accession>A0A841ER19</accession>
<comment type="caution">
    <text evidence="1">The sequence shown here is derived from an EMBL/GenBank/DDBJ whole genome shotgun (WGS) entry which is preliminary data.</text>
</comment>
<protein>
    <recommendedName>
        <fullName evidence="3">mRNA-degrading endonuclease RelE, toxin component of the RelBE toxin-antitoxin system</fullName>
    </recommendedName>
</protein>
<evidence type="ECO:0008006" key="3">
    <source>
        <dbReference type="Google" id="ProtNLM"/>
    </source>
</evidence>
<reference evidence="1 2" key="1">
    <citation type="submission" date="2020-08" db="EMBL/GenBank/DDBJ databases">
        <title>Functional genomics of gut bacteria from endangered species of beetles.</title>
        <authorList>
            <person name="Carlos-Shanley C."/>
        </authorList>
    </citation>
    <scope>NUCLEOTIDE SEQUENCE [LARGE SCALE GENOMIC DNA]</scope>
    <source>
        <strain evidence="1 2">S00070</strain>
    </source>
</reference>
<dbReference type="RefSeq" id="WP_184137156.1">
    <property type="nucleotide sequence ID" value="NZ_JACHKT010000043.1"/>
</dbReference>
<dbReference type="AlphaFoldDB" id="A0A841ER19"/>
<dbReference type="EMBL" id="JACHKT010000043">
    <property type="protein sequence ID" value="MBB6005386.1"/>
    <property type="molecule type" value="Genomic_DNA"/>
</dbReference>
<gene>
    <name evidence="1" type="ORF">HNP25_004060</name>
</gene>
<dbReference type="Pfam" id="PF06296">
    <property type="entry name" value="RelE"/>
    <property type="match status" value="1"/>
</dbReference>
<dbReference type="InterPro" id="IPR009387">
    <property type="entry name" value="HigB-2"/>
</dbReference>
<dbReference type="PIRSF" id="PIRSF039032">
    <property type="entry name" value="HigB-2"/>
    <property type="match status" value="1"/>
</dbReference>
<keyword evidence="2" id="KW-1185">Reference proteome</keyword>
<proteinExistence type="predicted"/>
<evidence type="ECO:0000313" key="2">
    <source>
        <dbReference type="Proteomes" id="UP000524404"/>
    </source>
</evidence>
<organism evidence="1 2">
    <name type="scientific">Arcicella rosea</name>
    <dbReference type="NCBI Taxonomy" id="502909"/>
    <lineage>
        <taxon>Bacteria</taxon>
        <taxon>Pseudomonadati</taxon>
        <taxon>Bacteroidota</taxon>
        <taxon>Cytophagia</taxon>
        <taxon>Cytophagales</taxon>
        <taxon>Flectobacillaceae</taxon>
        <taxon>Arcicella</taxon>
    </lineage>
</organism>
<name>A0A841ER19_9BACT</name>
<evidence type="ECO:0000313" key="1">
    <source>
        <dbReference type="EMBL" id="MBB6005386.1"/>
    </source>
</evidence>